<dbReference type="Pfam" id="PF17754">
    <property type="entry name" value="TetR_C_14"/>
    <property type="match status" value="1"/>
</dbReference>
<evidence type="ECO:0000256" key="1">
    <source>
        <dbReference type="ARBA" id="ARBA00023015"/>
    </source>
</evidence>
<feature type="domain" description="HTH tetR-type" evidence="5">
    <location>
        <begin position="6"/>
        <end position="66"/>
    </location>
</feature>
<dbReference type="PROSITE" id="PS01081">
    <property type="entry name" value="HTH_TETR_1"/>
    <property type="match status" value="1"/>
</dbReference>
<sequence length="191" mass="21265">MPRSGAEARSRLKQAALELYRENGFDKTTTAEIAARAGVTERTFFRHFPDKREVLFDGEADLREDLTQSVAEAPDGLAPLEILLRAFKKAGRIMERNLPFAEPRRDLIAATPTLRERNLAKAATLAEALAEALRQRGVEDRLARLAAHAGWATFHHSTQAWISDPTRNLDDYLAEAFADLRELGAEVQAGQ</sequence>
<protein>
    <submittedName>
        <fullName evidence="6">Transcriptional regulator, TetR family</fullName>
    </submittedName>
</protein>
<dbReference type="InterPro" id="IPR041347">
    <property type="entry name" value="MftR_C"/>
</dbReference>
<keyword evidence="1" id="KW-0805">Transcription regulation</keyword>
<feature type="DNA-binding region" description="H-T-H motif" evidence="4">
    <location>
        <begin position="29"/>
        <end position="48"/>
    </location>
</feature>
<evidence type="ECO:0000313" key="6">
    <source>
        <dbReference type="EMBL" id="SFO23315.1"/>
    </source>
</evidence>
<dbReference type="InterPro" id="IPR001647">
    <property type="entry name" value="HTH_TetR"/>
</dbReference>
<evidence type="ECO:0000313" key="7">
    <source>
        <dbReference type="Proteomes" id="UP000199137"/>
    </source>
</evidence>
<reference evidence="6 7" key="1">
    <citation type="submission" date="2016-10" db="EMBL/GenBank/DDBJ databases">
        <authorList>
            <person name="de Groot N.N."/>
        </authorList>
    </citation>
    <scope>NUCLEOTIDE SEQUENCE [LARGE SCALE GENOMIC DNA]</scope>
    <source>
        <strain evidence="6 7">DSM 44637</strain>
    </source>
</reference>
<dbReference type="PRINTS" id="PR00455">
    <property type="entry name" value="HTHTETR"/>
</dbReference>
<dbReference type="STRING" id="112413.SAMN05421854_1011140"/>
<dbReference type="EMBL" id="FOWC01000001">
    <property type="protein sequence ID" value="SFO23315.1"/>
    <property type="molecule type" value="Genomic_DNA"/>
</dbReference>
<dbReference type="Proteomes" id="UP000199137">
    <property type="component" value="Unassembled WGS sequence"/>
</dbReference>
<dbReference type="RefSeq" id="WP_093572374.1">
    <property type="nucleotide sequence ID" value="NZ_FOWC01000001.1"/>
</dbReference>
<dbReference type="InterPro" id="IPR050109">
    <property type="entry name" value="HTH-type_TetR-like_transc_reg"/>
</dbReference>
<dbReference type="PROSITE" id="PS50977">
    <property type="entry name" value="HTH_TETR_2"/>
    <property type="match status" value="1"/>
</dbReference>
<dbReference type="GO" id="GO:0003700">
    <property type="term" value="F:DNA-binding transcription factor activity"/>
    <property type="evidence" value="ECO:0007669"/>
    <property type="project" value="TreeGrafter"/>
</dbReference>
<dbReference type="GO" id="GO:0000976">
    <property type="term" value="F:transcription cis-regulatory region binding"/>
    <property type="evidence" value="ECO:0007669"/>
    <property type="project" value="TreeGrafter"/>
</dbReference>
<proteinExistence type="predicted"/>
<evidence type="ECO:0000256" key="2">
    <source>
        <dbReference type="ARBA" id="ARBA00023125"/>
    </source>
</evidence>
<keyword evidence="3" id="KW-0804">Transcription</keyword>
<evidence type="ECO:0000259" key="5">
    <source>
        <dbReference type="PROSITE" id="PS50977"/>
    </source>
</evidence>
<dbReference type="Pfam" id="PF00440">
    <property type="entry name" value="TetR_N"/>
    <property type="match status" value="1"/>
</dbReference>
<accession>A0A1I5FHU1</accession>
<organism evidence="6 7">
    <name type="scientific">Amycolatopsis rubida</name>
    <dbReference type="NCBI Taxonomy" id="112413"/>
    <lineage>
        <taxon>Bacteria</taxon>
        <taxon>Bacillati</taxon>
        <taxon>Actinomycetota</taxon>
        <taxon>Actinomycetes</taxon>
        <taxon>Pseudonocardiales</taxon>
        <taxon>Pseudonocardiaceae</taxon>
        <taxon>Amycolatopsis</taxon>
    </lineage>
</organism>
<evidence type="ECO:0000256" key="3">
    <source>
        <dbReference type="ARBA" id="ARBA00023163"/>
    </source>
</evidence>
<gene>
    <name evidence="6" type="ORF">SAMN05421854_1011140</name>
</gene>
<dbReference type="AlphaFoldDB" id="A0A1I5FHU1"/>
<dbReference type="PANTHER" id="PTHR30055">
    <property type="entry name" value="HTH-TYPE TRANSCRIPTIONAL REGULATOR RUTR"/>
    <property type="match status" value="1"/>
</dbReference>
<evidence type="ECO:0000256" key="4">
    <source>
        <dbReference type="PROSITE-ProRule" id="PRU00335"/>
    </source>
</evidence>
<keyword evidence="2 4" id="KW-0238">DNA-binding</keyword>
<dbReference type="InterPro" id="IPR023772">
    <property type="entry name" value="DNA-bd_HTH_TetR-type_CS"/>
</dbReference>
<dbReference type="PANTHER" id="PTHR30055:SF238">
    <property type="entry name" value="MYCOFACTOCIN BIOSYNTHESIS TRANSCRIPTIONAL REGULATOR MFTR-RELATED"/>
    <property type="match status" value="1"/>
</dbReference>
<dbReference type="SUPFAM" id="SSF46689">
    <property type="entry name" value="Homeodomain-like"/>
    <property type="match status" value="1"/>
</dbReference>
<dbReference type="Gene3D" id="1.10.357.10">
    <property type="entry name" value="Tetracycline Repressor, domain 2"/>
    <property type="match status" value="1"/>
</dbReference>
<dbReference type="InterPro" id="IPR009057">
    <property type="entry name" value="Homeodomain-like_sf"/>
</dbReference>
<name>A0A1I5FHU1_9PSEU</name>
<dbReference type="OrthoDB" id="4746440at2"/>